<dbReference type="Pfam" id="PF06080">
    <property type="entry name" value="DUF938"/>
    <property type="match status" value="1"/>
</dbReference>
<dbReference type="SUPFAM" id="SSF53335">
    <property type="entry name" value="S-adenosyl-L-methionine-dependent methyltransferases"/>
    <property type="match status" value="1"/>
</dbReference>
<organism evidence="2 3">
    <name type="scientific">Lujinxingia vulgaris</name>
    <dbReference type="NCBI Taxonomy" id="2600176"/>
    <lineage>
        <taxon>Bacteria</taxon>
        <taxon>Deltaproteobacteria</taxon>
        <taxon>Bradymonadales</taxon>
        <taxon>Lujinxingiaceae</taxon>
        <taxon>Lujinxingia</taxon>
    </lineage>
</organism>
<gene>
    <name evidence="2" type="ORF">FRC98_04965</name>
</gene>
<dbReference type="AlphaFoldDB" id="A0A5C6XJ82"/>
<keyword evidence="3" id="KW-1185">Reference proteome</keyword>
<dbReference type="EMBL" id="VOSM01000002">
    <property type="protein sequence ID" value="TXD38250.1"/>
    <property type="molecule type" value="Genomic_DNA"/>
</dbReference>
<dbReference type="Gene3D" id="3.40.50.150">
    <property type="entry name" value="Vaccinia Virus protein VP39"/>
    <property type="match status" value="1"/>
</dbReference>
<dbReference type="OrthoDB" id="5525831at2"/>
<proteinExistence type="predicted"/>
<evidence type="ECO:0000256" key="1">
    <source>
        <dbReference type="SAM" id="MobiDB-lite"/>
    </source>
</evidence>
<dbReference type="CDD" id="cd02440">
    <property type="entry name" value="AdoMet_MTases"/>
    <property type="match status" value="1"/>
</dbReference>
<name>A0A5C6XJ82_9DELT</name>
<dbReference type="PANTHER" id="PTHR20974:SF0">
    <property type="entry name" value="UPF0585 PROTEIN CG18661"/>
    <property type="match status" value="1"/>
</dbReference>
<comment type="caution">
    <text evidence="2">The sequence shown here is derived from an EMBL/GenBank/DDBJ whole genome shotgun (WGS) entry which is preliminary data.</text>
</comment>
<protein>
    <submittedName>
        <fullName evidence="2">DUF938 domain-containing protein</fullName>
    </submittedName>
</protein>
<dbReference type="PANTHER" id="PTHR20974">
    <property type="entry name" value="UPF0585 PROTEIN CG18661"/>
    <property type="match status" value="1"/>
</dbReference>
<evidence type="ECO:0000313" key="2">
    <source>
        <dbReference type="EMBL" id="TXD38250.1"/>
    </source>
</evidence>
<dbReference type="Proteomes" id="UP000321412">
    <property type="component" value="Unassembled WGS sequence"/>
</dbReference>
<sequence length="258" mass="29145">MVSEHLRVLKSSLVASSLRVLSLRTRKKTPRFEASSPLRDAHKSNPRAPQRKISQEQPVSDLRQHSEACVRNREPILNELREHLADAHHVWEIGSGTGQHAVYFAAHLPHLTWQPSDRPQYHGSIEAWRTDAALPNLRPVLAFDLFDEAPAVEHTDAIIACNVIHIAPFEATDRVFAHARASLNPGGKILLYGPFIHEDRELEPSNQSFDAMLRQRDPQSGIRRLADVDAKARACGFERALTRRLPANNDLLVYERPL</sequence>
<evidence type="ECO:0000313" key="3">
    <source>
        <dbReference type="Proteomes" id="UP000321412"/>
    </source>
</evidence>
<reference evidence="2 3" key="1">
    <citation type="submission" date="2019-08" db="EMBL/GenBank/DDBJ databases">
        <title>Bradymonadales sp. TMQ4.</title>
        <authorList>
            <person name="Liang Q."/>
        </authorList>
    </citation>
    <scope>NUCLEOTIDE SEQUENCE [LARGE SCALE GENOMIC DNA]</scope>
    <source>
        <strain evidence="2 3">TMQ4</strain>
    </source>
</reference>
<accession>A0A5C6XJ82</accession>
<dbReference type="InterPro" id="IPR010342">
    <property type="entry name" value="DUF938"/>
</dbReference>
<dbReference type="InterPro" id="IPR029063">
    <property type="entry name" value="SAM-dependent_MTases_sf"/>
</dbReference>
<feature type="region of interest" description="Disordered" evidence="1">
    <location>
        <begin position="30"/>
        <end position="65"/>
    </location>
</feature>